<dbReference type="InterPro" id="IPR013766">
    <property type="entry name" value="Thioredoxin_domain"/>
</dbReference>
<keyword evidence="7" id="KW-1185">Reference proteome</keyword>
<dbReference type="InterPro" id="IPR012336">
    <property type="entry name" value="Thioredoxin-like_fold"/>
</dbReference>
<feature type="repeat" description="ANK" evidence="3">
    <location>
        <begin position="64"/>
        <end position="96"/>
    </location>
</feature>
<dbReference type="eggNOG" id="COG0666">
    <property type="taxonomic scope" value="Bacteria"/>
</dbReference>
<accession>F7NGC7</accession>
<dbReference type="InterPro" id="IPR036249">
    <property type="entry name" value="Thioredoxin-like_sf"/>
</dbReference>
<dbReference type="Pfam" id="PF12796">
    <property type="entry name" value="Ank_2"/>
    <property type="match status" value="1"/>
</dbReference>
<gene>
    <name evidence="6" type="ORF">ALO_05553</name>
</gene>
<feature type="signal peptide" evidence="4">
    <location>
        <begin position="1"/>
        <end position="26"/>
    </location>
</feature>
<dbReference type="GO" id="GO:0004842">
    <property type="term" value="F:ubiquitin-protein transferase activity"/>
    <property type="evidence" value="ECO:0007669"/>
    <property type="project" value="TreeGrafter"/>
</dbReference>
<dbReference type="PROSITE" id="PS50088">
    <property type="entry name" value="ANK_REPEAT"/>
    <property type="match status" value="4"/>
</dbReference>
<dbReference type="SUPFAM" id="SSF52833">
    <property type="entry name" value="Thioredoxin-like"/>
    <property type="match status" value="1"/>
</dbReference>
<proteinExistence type="predicted"/>
<dbReference type="SMART" id="SM00248">
    <property type="entry name" value="ANK"/>
    <property type="match status" value="4"/>
</dbReference>
<evidence type="ECO:0000313" key="6">
    <source>
        <dbReference type="EMBL" id="EGO64920.1"/>
    </source>
</evidence>
<feature type="repeat" description="ANK" evidence="3">
    <location>
        <begin position="97"/>
        <end position="129"/>
    </location>
</feature>
<dbReference type="Pfam" id="PF00023">
    <property type="entry name" value="Ank"/>
    <property type="match status" value="1"/>
</dbReference>
<dbReference type="Pfam" id="PF13462">
    <property type="entry name" value="Thioredoxin_4"/>
    <property type="match status" value="1"/>
</dbReference>
<dbReference type="SUPFAM" id="SSF48403">
    <property type="entry name" value="Ankyrin repeat"/>
    <property type="match status" value="1"/>
</dbReference>
<dbReference type="AlphaFoldDB" id="F7NGC7"/>
<evidence type="ECO:0000256" key="1">
    <source>
        <dbReference type="ARBA" id="ARBA00022737"/>
    </source>
</evidence>
<dbReference type="RefSeq" id="WP_004093629.1">
    <property type="nucleotide sequence ID" value="NZ_AFGF01000041.1"/>
</dbReference>
<dbReference type="Gene3D" id="3.40.30.10">
    <property type="entry name" value="Glutaredoxin"/>
    <property type="match status" value="1"/>
</dbReference>
<keyword evidence="1" id="KW-0677">Repeat</keyword>
<organism evidence="6 7">
    <name type="scientific">Acetonema longum DSM 6540</name>
    <dbReference type="NCBI Taxonomy" id="1009370"/>
    <lineage>
        <taxon>Bacteria</taxon>
        <taxon>Bacillati</taxon>
        <taxon>Bacillota</taxon>
        <taxon>Negativicutes</taxon>
        <taxon>Acetonemataceae</taxon>
        <taxon>Acetonema</taxon>
    </lineage>
</organism>
<dbReference type="GO" id="GO:0085020">
    <property type="term" value="P:protein K6-linked ubiquitination"/>
    <property type="evidence" value="ECO:0007669"/>
    <property type="project" value="TreeGrafter"/>
</dbReference>
<dbReference type="InterPro" id="IPR036770">
    <property type="entry name" value="Ankyrin_rpt-contain_sf"/>
</dbReference>
<dbReference type="PROSITE" id="PS51352">
    <property type="entry name" value="THIOREDOXIN_2"/>
    <property type="match status" value="1"/>
</dbReference>
<evidence type="ECO:0000256" key="4">
    <source>
        <dbReference type="SAM" id="SignalP"/>
    </source>
</evidence>
<dbReference type="PROSITE" id="PS50297">
    <property type="entry name" value="ANK_REP_REGION"/>
    <property type="match status" value="3"/>
</dbReference>
<evidence type="ECO:0000313" key="7">
    <source>
        <dbReference type="Proteomes" id="UP000003240"/>
    </source>
</evidence>
<dbReference type="EMBL" id="AFGF01000041">
    <property type="protein sequence ID" value="EGO64920.1"/>
    <property type="molecule type" value="Genomic_DNA"/>
</dbReference>
<reference evidence="6 7" key="1">
    <citation type="journal article" date="2011" name="EMBO J.">
        <title>Structural diversity of bacterial flagellar motors.</title>
        <authorList>
            <person name="Chen S."/>
            <person name="Beeby M."/>
            <person name="Murphy G.E."/>
            <person name="Leadbetter J.R."/>
            <person name="Hendrixson D.R."/>
            <person name="Briegel A."/>
            <person name="Li Z."/>
            <person name="Shi J."/>
            <person name="Tocheva E.I."/>
            <person name="Muller A."/>
            <person name="Dobro M.J."/>
            <person name="Jensen G.J."/>
        </authorList>
    </citation>
    <scope>NUCLEOTIDE SEQUENCE [LARGE SCALE GENOMIC DNA]</scope>
    <source>
        <strain evidence="6 7">DSM 6540</strain>
    </source>
</reference>
<dbReference type="PANTHER" id="PTHR24171">
    <property type="entry name" value="ANKYRIN REPEAT DOMAIN-CONTAINING PROTEIN 39-RELATED"/>
    <property type="match status" value="1"/>
</dbReference>
<dbReference type="InterPro" id="IPR002110">
    <property type="entry name" value="Ankyrin_rpt"/>
</dbReference>
<dbReference type="STRING" id="1009370.ALO_05553"/>
<dbReference type="Proteomes" id="UP000003240">
    <property type="component" value="Unassembled WGS sequence"/>
</dbReference>
<feature type="repeat" description="ANK" evidence="3">
    <location>
        <begin position="31"/>
        <end position="63"/>
    </location>
</feature>
<protein>
    <submittedName>
        <fullName evidence="6">Disulfide interchange protein</fullName>
    </submittedName>
</protein>
<name>F7NGC7_9FIRM</name>
<comment type="caution">
    <text evidence="6">The sequence shown here is derived from an EMBL/GenBank/DDBJ whole genome shotgun (WGS) entry which is preliminary data.</text>
</comment>
<keyword evidence="2 3" id="KW-0040">ANK repeat</keyword>
<keyword evidence="4" id="KW-0732">Signal</keyword>
<feature type="repeat" description="ANK" evidence="3">
    <location>
        <begin position="130"/>
        <end position="162"/>
    </location>
</feature>
<feature type="domain" description="Thioredoxin" evidence="5">
    <location>
        <begin position="184"/>
        <end position="386"/>
    </location>
</feature>
<evidence type="ECO:0000256" key="2">
    <source>
        <dbReference type="ARBA" id="ARBA00023043"/>
    </source>
</evidence>
<evidence type="ECO:0000259" key="5">
    <source>
        <dbReference type="PROSITE" id="PS51352"/>
    </source>
</evidence>
<dbReference type="PANTHER" id="PTHR24171:SF8">
    <property type="entry name" value="BRCA1-ASSOCIATED RING DOMAIN PROTEIN 1"/>
    <property type="match status" value="1"/>
</dbReference>
<dbReference type="Gene3D" id="1.25.40.20">
    <property type="entry name" value="Ankyrin repeat-containing domain"/>
    <property type="match status" value="2"/>
</dbReference>
<evidence type="ECO:0000256" key="3">
    <source>
        <dbReference type="PROSITE-ProRule" id="PRU00023"/>
    </source>
</evidence>
<feature type="chain" id="PRO_5039067249" evidence="4">
    <location>
        <begin position="27"/>
        <end position="391"/>
    </location>
</feature>
<dbReference type="eggNOG" id="COG1651">
    <property type="taxonomic scope" value="Bacteria"/>
</dbReference>
<sequence>MIRFFLRIFLFGLICLYLMAASLAMANGPDRKSPPIVEAAKAGNLSAVRTLLDQGAHVNARDNWHRTLLIIAVQQEDLNIMQLLMSRSADVNAANKNGITALIAAVQRDNFDAIHRLVQAGAQVNQADRMGWNPLMWAVYRNNRAAVHLLVNHGADPLLTNRQGFTALDLAKRINASPEIWSLLQPGSPSNPLLRPQNDNKQTRFPRALFRPQLAASRLIRGNPKAAVTIVEYTDFQCPYCALGKEAIDDILAKYNGKVKVVVKHAPSDSHRVALPAALYFEALARRNPEKAWQFYDLIFTEQHILREGEAGLSCIIDRLGLSDQERRQLENDRFSRSILATVEADLLEAESFGFGGVPVVMVNDILLEGYYSAETFSQVIDPILYKLANG</sequence>